<dbReference type="RefSeq" id="WP_200390371.1">
    <property type="nucleotide sequence ID" value="NZ_JAENIO010000004.1"/>
</dbReference>
<feature type="chain" id="PRO_5036945004" evidence="2">
    <location>
        <begin position="22"/>
        <end position="442"/>
    </location>
</feature>
<feature type="region of interest" description="Disordered" evidence="1">
    <location>
        <begin position="305"/>
        <end position="363"/>
    </location>
</feature>
<accession>A0A934VLB3</accession>
<proteinExistence type="predicted"/>
<dbReference type="Gene3D" id="3.40.30.10">
    <property type="entry name" value="Glutaredoxin"/>
    <property type="match status" value="1"/>
</dbReference>
<feature type="compositionally biased region" description="Basic and acidic residues" evidence="1">
    <location>
        <begin position="326"/>
        <end position="337"/>
    </location>
</feature>
<sequence>MRLFIPLLAGALFAVSSSLPANEAVWLDHYEAGLEKAAAEDKDLLITFVGSDWCDQCQVLRESVLTKNEFTRALGRDFVFVELDFPQSKPAIAERNEPIRVQYGIKGYPVLVTADENGHPYGVVRYLHDWRVTDYVDAVKDQQDNRLTRDEARQEFEAAQSDEDRVTALEKLLRAVPETSILGMYEAEFQALREASKDQSPLVAEVVAKERTENLQTELVPLMNSKRYQEAVALCDDYLSHETLKKGERQMALAFKYYSLMEIPDYQEAMETAQTLQEIDPASPIGQQAFGLVKRAEKLLLAAREKEATPASTPDEPAVAGVGEAARSDGQEAEVAKTEGVAPAPAKSEQEPSQKVDTQEASAKALAAVEAALKEAEAALKTAREAHEESLAEQQAPQKEEGGESTWDESQVSAFEKRARELTRQAEALRQQAEKLRKASQQ</sequence>
<feature type="signal peptide" evidence="2">
    <location>
        <begin position="1"/>
        <end position="21"/>
    </location>
</feature>
<dbReference type="InterPro" id="IPR036249">
    <property type="entry name" value="Thioredoxin-like_sf"/>
</dbReference>
<feature type="compositionally biased region" description="Basic and acidic residues" evidence="1">
    <location>
        <begin position="348"/>
        <end position="358"/>
    </location>
</feature>
<dbReference type="Proteomes" id="UP000604083">
    <property type="component" value="Unassembled WGS sequence"/>
</dbReference>
<keyword evidence="2" id="KW-0732">Signal</keyword>
<name>A0A934VLB3_9BACT</name>
<reference evidence="3" key="1">
    <citation type="submission" date="2021-01" db="EMBL/GenBank/DDBJ databases">
        <title>Modified the classification status of verrucomicrobia.</title>
        <authorList>
            <person name="Feng X."/>
        </authorList>
    </citation>
    <scope>NUCLEOTIDE SEQUENCE</scope>
    <source>
        <strain evidence="3">KCTC 12986</strain>
    </source>
</reference>
<dbReference type="Pfam" id="PF13899">
    <property type="entry name" value="Thioredoxin_7"/>
    <property type="match status" value="1"/>
</dbReference>
<protein>
    <submittedName>
        <fullName evidence="3">Thioredoxin family protein</fullName>
    </submittedName>
</protein>
<dbReference type="AlphaFoldDB" id="A0A934VLB3"/>
<evidence type="ECO:0000313" key="4">
    <source>
        <dbReference type="Proteomes" id="UP000604083"/>
    </source>
</evidence>
<keyword evidence="4" id="KW-1185">Reference proteome</keyword>
<organism evidence="3 4">
    <name type="scientific">Roseibacillus ishigakijimensis</name>
    <dbReference type="NCBI Taxonomy" id="454146"/>
    <lineage>
        <taxon>Bacteria</taxon>
        <taxon>Pseudomonadati</taxon>
        <taxon>Verrucomicrobiota</taxon>
        <taxon>Verrucomicrobiia</taxon>
        <taxon>Verrucomicrobiales</taxon>
        <taxon>Verrucomicrobiaceae</taxon>
        <taxon>Roseibacillus</taxon>
    </lineage>
</organism>
<evidence type="ECO:0000256" key="2">
    <source>
        <dbReference type="SAM" id="SignalP"/>
    </source>
</evidence>
<feature type="compositionally biased region" description="Basic and acidic residues" evidence="1">
    <location>
        <begin position="378"/>
        <end position="390"/>
    </location>
</feature>
<evidence type="ECO:0000256" key="1">
    <source>
        <dbReference type="SAM" id="MobiDB-lite"/>
    </source>
</evidence>
<comment type="caution">
    <text evidence="3">The sequence shown here is derived from an EMBL/GenBank/DDBJ whole genome shotgun (WGS) entry which is preliminary data.</text>
</comment>
<evidence type="ECO:0000313" key="3">
    <source>
        <dbReference type="EMBL" id="MBK1832936.1"/>
    </source>
</evidence>
<dbReference type="EMBL" id="JAENIO010000004">
    <property type="protein sequence ID" value="MBK1832936.1"/>
    <property type="molecule type" value="Genomic_DNA"/>
</dbReference>
<dbReference type="SUPFAM" id="SSF52833">
    <property type="entry name" value="Thioredoxin-like"/>
    <property type="match status" value="1"/>
</dbReference>
<feature type="region of interest" description="Disordered" evidence="1">
    <location>
        <begin position="378"/>
        <end position="414"/>
    </location>
</feature>
<gene>
    <name evidence="3" type="ORF">JIN78_02580</name>
</gene>